<keyword evidence="2" id="KW-1185">Reference proteome</keyword>
<evidence type="ECO:0000313" key="2">
    <source>
        <dbReference type="Proteomes" id="UP000271974"/>
    </source>
</evidence>
<dbReference type="AlphaFoldDB" id="A0A433SWH3"/>
<protein>
    <submittedName>
        <fullName evidence="1">Uncharacterized protein</fullName>
    </submittedName>
</protein>
<comment type="caution">
    <text evidence="1">The sequence shown here is derived from an EMBL/GenBank/DDBJ whole genome shotgun (WGS) entry which is preliminary data.</text>
</comment>
<dbReference type="EMBL" id="RQTK01000913">
    <property type="protein sequence ID" value="RUS73656.1"/>
    <property type="molecule type" value="Genomic_DNA"/>
</dbReference>
<name>A0A433SWH3_ELYCH</name>
<organism evidence="1 2">
    <name type="scientific">Elysia chlorotica</name>
    <name type="common">Eastern emerald elysia</name>
    <name type="synonym">Sea slug</name>
    <dbReference type="NCBI Taxonomy" id="188477"/>
    <lineage>
        <taxon>Eukaryota</taxon>
        <taxon>Metazoa</taxon>
        <taxon>Spiralia</taxon>
        <taxon>Lophotrochozoa</taxon>
        <taxon>Mollusca</taxon>
        <taxon>Gastropoda</taxon>
        <taxon>Heterobranchia</taxon>
        <taxon>Euthyneura</taxon>
        <taxon>Panpulmonata</taxon>
        <taxon>Sacoglossa</taxon>
        <taxon>Placobranchoidea</taxon>
        <taxon>Plakobranchidae</taxon>
        <taxon>Elysia</taxon>
    </lineage>
</organism>
<gene>
    <name evidence="1" type="ORF">EGW08_018588</name>
</gene>
<evidence type="ECO:0000313" key="1">
    <source>
        <dbReference type="EMBL" id="RUS73656.1"/>
    </source>
</evidence>
<feature type="non-terminal residue" evidence="1">
    <location>
        <position position="130"/>
    </location>
</feature>
<dbReference type="Proteomes" id="UP000271974">
    <property type="component" value="Unassembled WGS sequence"/>
</dbReference>
<sequence length="130" mass="15275">MHFRFQAANKMAAPLCKMQSRLCLHWNKLHDKAADVFMVRSFNVKHQKLHSRKKNRSQNEENGFDEFVAQSFIKSTSIKLKGKPSNLQDSTKLSHDQHSNRLPAPFIQVIRERYRQACRSVVIRTQNPER</sequence>
<proteinExistence type="predicted"/>
<accession>A0A433SWH3</accession>
<reference evidence="1 2" key="1">
    <citation type="submission" date="2019-01" db="EMBL/GenBank/DDBJ databases">
        <title>A draft genome assembly of the solar-powered sea slug Elysia chlorotica.</title>
        <authorList>
            <person name="Cai H."/>
            <person name="Li Q."/>
            <person name="Fang X."/>
            <person name="Li J."/>
            <person name="Curtis N.E."/>
            <person name="Altenburger A."/>
            <person name="Shibata T."/>
            <person name="Feng M."/>
            <person name="Maeda T."/>
            <person name="Schwartz J.A."/>
            <person name="Shigenobu S."/>
            <person name="Lundholm N."/>
            <person name="Nishiyama T."/>
            <person name="Yang H."/>
            <person name="Hasebe M."/>
            <person name="Li S."/>
            <person name="Pierce S.K."/>
            <person name="Wang J."/>
        </authorList>
    </citation>
    <scope>NUCLEOTIDE SEQUENCE [LARGE SCALE GENOMIC DNA]</scope>
    <source>
        <strain evidence="1">EC2010</strain>
        <tissue evidence="1">Whole organism of an adult</tissue>
    </source>
</reference>